<accession>A0A3A8EQU7</accession>
<name>A0A3A8EQU7_9GAMM</name>
<dbReference type="PANTHER" id="PTHR43479:SF11">
    <property type="entry name" value="ACREF_ENVCD OPERON REPRESSOR-RELATED"/>
    <property type="match status" value="1"/>
</dbReference>
<dbReference type="SUPFAM" id="SSF46689">
    <property type="entry name" value="Homeodomain-like"/>
    <property type="match status" value="1"/>
</dbReference>
<dbReference type="Proteomes" id="UP000280405">
    <property type="component" value="Unassembled WGS sequence"/>
</dbReference>
<evidence type="ECO:0000256" key="1">
    <source>
        <dbReference type="ARBA" id="ARBA00023125"/>
    </source>
</evidence>
<feature type="DNA-binding region" description="H-T-H motif" evidence="2">
    <location>
        <begin position="46"/>
        <end position="65"/>
    </location>
</feature>
<dbReference type="PROSITE" id="PS50977">
    <property type="entry name" value="HTH_TETR_2"/>
    <property type="match status" value="1"/>
</dbReference>
<keyword evidence="1 2" id="KW-0238">DNA-binding</keyword>
<evidence type="ECO:0000259" key="3">
    <source>
        <dbReference type="PROSITE" id="PS50977"/>
    </source>
</evidence>
<protein>
    <submittedName>
        <fullName evidence="4">TetR/AcrR family transcriptional regulator</fullName>
    </submittedName>
</protein>
<gene>
    <name evidence="4" type="ORF">D7V20_11585</name>
</gene>
<dbReference type="EMBL" id="RAXT01000024">
    <property type="protein sequence ID" value="RKG37257.1"/>
    <property type="molecule type" value="Genomic_DNA"/>
</dbReference>
<dbReference type="Pfam" id="PF00440">
    <property type="entry name" value="TetR_N"/>
    <property type="match status" value="1"/>
</dbReference>
<dbReference type="PANTHER" id="PTHR43479">
    <property type="entry name" value="ACREF/ENVCD OPERON REPRESSOR-RELATED"/>
    <property type="match status" value="1"/>
</dbReference>
<evidence type="ECO:0000313" key="5">
    <source>
        <dbReference type="Proteomes" id="UP000280405"/>
    </source>
</evidence>
<reference evidence="4 5" key="1">
    <citation type="submission" date="2018-09" db="EMBL/GenBank/DDBJ databases">
        <title>The draft genome of Acinetobacter spp. strains.</title>
        <authorList>
            <person name="Qin J."/>
            <person name="Feng Y."/>
            <person name="Zong Z."/>
        </authorList>
    </citation>
    <scope>NUCLEOTIDE SEQUENCE [LARGE SCALE GENOMIC DNA]</scope>
    <source>
        <strain evidence="4 5">WCHAc060115</strain>
    </source>
</reference>
<organism evidence="4 5">
    <name type="scientific">Acinetobacter rongchengensis</name>
    <dbReference type="NCBI Taxonomy" id="2419601"/>
    <lineage>
        <taxon>Bacteria</taxon>
        <taxon>Pseudomonadati</taxon>
        <taxon>Pseudomonadota</taxon>
        <taxon>Gammaproteobacteria</taxon>
        <taxon>Moraxellales</taxon>
        <taxon>Moraxellaceae</taxon>
        <taxon>Acinetobacter</taxon>
    </lineage>
</organism>
<evidence type="ECO:0000256" key="2">
    <source>
        <dbReference type="PROSITE-ProRule" id="PRU00335"/>
    </source>
</evidence>
<proteinExistence type="predicted"/>
<evidence type="ECO:0000313" key="4">
    <source>
        <dbReference type="EMBL" id="RKG37257.1"/>
    </source>
</evidence>
<comment type="caution">
    <text evidence="4">The sequence shown here is derived from an EMBL/GenBank/DDBJ whole genome shotgun (WGS) entry which is preliminary data.</text>
</comment>
<dbReference type="RefSeq" id="WP_120384442.1">
    <property type="nucleotide sequence ID" value="NZ_RAXT01000024.1"/>
</dbReference>
<feature type="domain" description="HTH tetR-type" evidence="3">
    <location>
        <begin position="23"/>
        <end position="83"/>
    </location>
</feature>
<dbReference type="InterPro" id="IPR001647">
    <property type="entry name" value="HTH_TetR"/>
</dbReference>
<sequence>MKKSQDALNGRTYAGEAQAERQAKRHQKFIEAGHELFGTIGFRQTTVRVICKQAELTDRYFYESFSSMEDVLVVVYEQAIQEIQSKILGAIQNNDYKDDVDALIRQVLDIFFQAVECPKTARIIWLEVLGVSPRVDLIYNHAIRSFAALFLQLSLSVYPNIQLSNAERDVVAIGIVGAISQSTMAWLLNDYQLERQIMVSSMFHIIKGTSSQLILNSQ</sequence>
<dbReference type="OrthoDB" id="9790413at2"/>
<dbReference type="InterPro" id="IPR050624">
    <property type="entry name" value="HTH-type_Tx_Regulator"/>
</dbReference>
<dbReference type="Gene3D" id="1.10.357.10">
    <property type="entry name" value="Tetracycline Repressor, domain 2"/>
    <property type="match status" value="1"/>
</dbReference>
<dbReference type="InterPro" id="IPR009057">
    <property type="entry name" value="Homeodomain-like_sf"/>
</dbReference>
<keyword evidence="5" id="KW-1185">Reference proteome</keyword>
<dbReference type="AlphaFoldDB" id="A0A3A8EQU7"/>
<dbReference type="GO" id="GO:0003677">
    <property type="term" value="F:DNA binding"/>
    <property type="evidence" value="ECO:0007669"/>
    <property type="project" value="UniProtKB-UniRule"/>
</dbReference>